<dbReference type="EMBL" id="CM044701">
    <property type="protein sequence ID" value="KAI5681289.1"/>
    <property type="molecule type" value="Genomic_DNA"/>
</dbReference>
<reference evidence="2" key="1">
    <citation type="journal article" date="2023" name="Nat. Plants">
        <title>Single-cell RNA sequencing provides a high-resolution roadmap for understanding the multicellular compartmentation of specialized metabolism.</title>
        <authorList>
            <person name="Sun S."/>
            <person name="Shen X."/>
            <person name="Li Y."/>
            <person name="Li Y."/>
            <person name="Wang S."/>
            <person name="Li R."/>
            <person name="Zhang H."/>
            <person name="Shen G."/>
            <person name="Guo B."/>
            <person name="Wei J."/>
            <person name="Xu J."/>
            <person name="St-Pierre B."/>
            <person name="Chen S."/>
            <person name="Sun C."/>
        </authorList>
    </citation>
    <scope>NUCLEOTIDE SEQUENCE [LARGE SCALE GENOMIC DNA]</scope>
</reference>
<comment type="caution">
    <text evidence="1">The sequence shown here is derived from an EMBL/GenBank/DDBJ whole genome shotgun (WGS) entry which is preliminary data.</text>
</comment>
<accession>A0ACC0C8L4</accession>
<protein>
    <submittedName>
        <fullName evidence="1">Uncharacterized protein</fullName>
    </submittedName>
</protein>
<keyword evidence="2" id="KW-1185">Reference proteome</keyword>
<evidence type="ECO:0000313" key="2">
    <source>
        <dbReference type="Proteomes" id="UP001060085"/>
    </source>
</evidence>
<evidence type="ECO:0000313" key="1">
    <source>
        <dbReference type="EMBL" id="KAI5681289.1"/>
    </source>
</evidence>
<dbReference type="Proteomes" id="UP001060085">
    <property type="component" value="Linkage Group LG01"/>
</dbReference>
<gene>
    <name evidence="1" type="ORF">M9H77_02516</name>
</gene>
<organism evidence="1 2">
    <name type="scientific">Catharanthus roseus</name>
    <name type="common">Madagascar periwinkle</name>
    <name type="synonym">Vinca rosea</name>
    <dbReference type="NCBI Taxonomy" id="4058"/>
    <lineage>
        <taxon>Eukaryota</taxon>
        <taxon>Viridiplantae</taxon>
        <taxon>Streptophyta</taxon>
        <taxon>Embryophyta</taxon>
        <taxon>Tracheophyta</taxon>
        <taxon>Spermatophyta</taxon>
        <taxon>Magnoliopsida</taxon>
        <taxon>eudicotyledons</taxon>
        <taxon>Gunneridae</taxon>
        <taxon>Pentapetalae</taxon>
        <taxon>asterids</taxon>
        <taxon>lamiids</taxon>
        <taxon>Gentianales</taxon>
        <taxon>Apocynaceae</taxon>
        <taxon>Rauvolfioideae</taxon>
        <taxon>Vinceae</taxon>
        <taxon>Catharanthinae</taxon>
        <taxon>Catharanthus</taxon>
    </lineage>
</organism>
<sequence>MDSFEEFLQENVGFEGYEDPNIFEEFLEPEEYIDLGHLFTTNQIFSSKAELDDWAKQTAMKDKTYLIINRYQRSRIVDRQPYVTLAYERGGVVKKNTKSIVDDEEEEIPIKRAGTYGTKKCRVPFKLKGEQMATSENWQLFVHNERHNHKIAVYNHGHAQPARLTEE</sequence>
<name>A0ACC0C8L4_CATRO</name>
<proteinExistence type="predicted"/>